<keyword evidence="6 14" id="KW-0106">Calcium</keyword>
<dbReference type="InterPro" id="IPR001789">
    <property type="entry name" value="Sig_transdc_resp-reg_receiver"/>
</dbReference>
<dbReference type="InterPro" id="IPR014879">
    <property type="entry name" value="Spo0A_C"/>
</dbReference>
<dbReference type="SMART" id="SM00448">
    <property type="entry name" value="REC"/>
    <property type="match status" value="1"/>
</dbReference>
<dbReference type="GO" id="GO:0051606">
    <property type="term" value="P:detection of stimulus"/>
    <property type="evidence" value="ECO:0007669"/>
    <property type="project" value="UniProtKB-UniRule"/>
</dbReference>
<dbReference type="InterPro" id="IPR011006">
    <property type="entry name" value="CheY-like_superfamily"/>
</dbReference>
<evidence type="ECO:0000256" key="14">
    <source>
        <dbReference type="PIRNR" id="PIRNR002937"/>
    </source>
</evidence>
<keyword evidence="12 14" id="KW-0804">Transcription</keyword>
<evidence type="ECO:0000256" key="16">
    <source>
        <dbReference type="PROSITE-ProRule" id="PRU00169"/>
    </source>
</evidence>
<keyword evidence="8 14" id="KW-0902">Two-component regulatory system</keyword>
<proteinExistence type="predicted"/>
<feature type="binding site" evidence="15">
    <location>
        <position position="23"/>
    </location>
    <ligand>
        <name>Ca(2+)</name>
        <dbReference type="ChEBI" id="CHEBI:29108"/>
    </ligand>
</feature>
<dbReference type="GO" id="GO:0032993">
    <property type="term" value="C:protein-DNA complex"/>
    <property type="evidence" value="ECO:0007669"/>
    <property type="project" value="TreeGrafter"/>
</dbReference>
<dbReference type="Gene3D" id="3.40.50.2300">
    <property type="match status" value="1"/>
</dbReference>
<evidence type="ECO:0000259" key="17">
    <source>
        <dbReference type="PROSITE" id="PS50110"/>
    </source>
</evidence>
<evidence type="ECO:0000256" key="10">
    <source>
        <dbReference type="ARBA" id="ARBA00023125"/>
    </source>
</evidence>
<dbReference type="InterPro" id="IPR016032">
    <property type="entry name" value="Sig_transdc_resp-reg_C-effctor"/>
</dbReference>
<keyword evidence="10 14" id="KW-0238">DNA-binding</keyword>
<feature type="binding site" evidence="15">
    <location>
        <position position="69"/>
    </location>
    <ligand>
        <name>Ca(2+)</name>
        <dbReference type="ChEBI" id="CHEBI:29108"/>
    </ligand>
</feature>
<evidence type="ECO:0000256" key="8">
    <source>
        <dbReference type="ARBA" id="ARBA00023012"/>
    </source>
</evidence>
<evidence type="ECO:0000256" key="6">
    <source>
        <dbReference type="ARBA" id="ARBA00022837"/>
    </source>
</evidence>
<evidence type="ECO:0000256" key="13">
    <source>
        <dbReference type="ARBA" id="ARBA00024867"/>
    </source>
</evidence>
<keyword evidence="3 14" id="KW-0963">Cytoplasm</keyword>
<evidence type="ECO:0000256" key="5">
    <source>
        <dbReference type="ARBA" id="ARBA00022553"/>
    </source>
</evidence>
<dbReference type="AlphaFoldDB" id="Q9L338"/>
<feature type="domain" description="Response regulatory" evidence="17">
    <location>
        <begin position="18"/>
        <end position="136"/>
    </location>
</feature>
<dbReference type="SUPFAM" id="SSF52172">
    <property type="entry name" value="CheY-like"/>
    <property type="match status" value="1"/>
</dbReference>
<dbReference type="PROSITE" id="PS50110">
    <property type="entry name" value="RESPONSE_REGULATORY"/>
    <property type="match status" value="1"/>
</dbReference>
<feature type="modified residue" description="4-aspartylphosphate" evidence="16">
    <location>
        <position position="69"/>
    </location>
</feature>
<evidence type="ECO:0000256" key="7">
    <source>
        <dbReference type="ARBA" id="ARBA00022969"/>
    </source>
</evidence>
<keyword evidence="7 14" id="KW-0749">Sporulation</keyword>
<dbReference type="GO" id="GO:0000976">
    <property type="term" value="F:transcription cis-regulatory region binding"/>
    <property type="evidence" value="ECO:0007669"/>
    <property type="project" value="TreeGrafter"/>
</dbReference>
<feature type="binding site" evidence="15">
    <location>
        <position position="24"/>
    </location>
    <ligand>
        <name>Ca(2+)</name>
        <dbReference type="ChEBI" id="CHEBI:29108"/>
    </ligand>
</feature>
<keyword evidence="5 16" id="KW-0597">Phosphoprotein</keyword>
<protein>
    <recommendedName>
        <fullName evidence="2 14">Stage 0 sporulation protein A homolog</fullName>
    </recommendedName>
</protein>
<comment type="cofactor">
    <cofactor evidence="14 15">
        <name>Ca(2+)</name>
        <dbReference type="ChEBI" id="CHEBI:29108"/>
    </cofactor>
    <text evidence="14 15">Binds 1 Ca(2+) ion per subunit.</text>
</comment>
<keyword evidence="11 14" id="KW-0010">Activator</keyword>
<dbReference type="GO" id="GO:0042173">
    <property type="term" value="P:regulation of sporulation resulting in formation of a cellular spore"/>
    <property type="evidence" value="ECO:0007669"/>
    <property type="project" value="InterPro"/>
</dbReference>
<dbReference type="GO" id="GO:0003700">
    <property type="term" value="F:DNA-binding transcription factor activity"/>
    <property type="evidence" value="ECO:0007669"/>
    <property type="project" value="InterPro"/>
</dbReference>
<dbReference type="InterPro" id="IPR012052">
    <property type="entry name" value="Spore_0_A"/>
</dbReference>
<reference evidence="18" key="1">
    <citation type="journal article" date="2000" name="Mol. Microbiol.">
        <title>Spo0A directly controls the switch from acid to solvent production in solvent-forming clostridia.</title>
        <authorList>
            <person name="Ravagnani A."/>
            <person name="Jennert K.C."/>
            <person name="Steiner E."/>
            <person name="Grunberg R."/>
            <person name="Jefferies J.R."/>
            <person name="Wilkinson S.R."/>
            <person name="Young D.I."/>
            <person name="Tidswell E.C."/>
            <person name="Brown D.P."/>
            <person name="Youngman P.J."/>
            <person name="Morris J.G."/>
            <person name="Young M."/>
        </authorList>
    </citation>
    <scope>NUCLEOTIDE SEQUENCE</scope>
    <source>
        <strain evidence="18">ATCC 35319</strain>
    </source>
</reference>
<keyword evidence="9 14" id="KW-0805">Transcription regulation</keyword>
<sequence>MEKLKTWGVFSLSSKKIEVLIADDNREFGDILCEYLSNQEDIEVVGLARDGFEAVDLILQNTPDIAILDIIMPHLDGLGVLEKIASSNLEKKPLFIVLSAVGQDKITQRALSLGAEYYIVKPFDMDVLVSRIRQLKDNTYLSSASTSTSMNSSISQHKSDTFITEKKPAHINNTSRSLEVEVTNVMHEIGVPAHIKGYQYLRDAIMMVVKDLDVINSITKLLYPSIAKEYNTTPSRVERAIRHAIEVAWSRGQVEAIDALFGYTVNIGKGKPTNSEFIAMIADKLRLELKVS</sequence>
<evidence type="ECO:0000256" key="4">
    <source>
        <dbReference type="ARBA" id="ARBA00022491"/>
    </source>
</evidence>
<dbReference type="EMBL" id="AJ288948">
    <property type="protein sequence ID" value="CAB87987.1"/>
    <property type="molecule type" value="Genomic_DNA"/>
</dbReference>
<accession>Q9L338</accession>
<organism evidence="18">
    <name type="scientific">Ruminiclostridium cellulolyticum</name>
    <dbReference type="NCBI Taxonomy" id="1521"/>
    <lineage>
        <taxon>Bacteria</taxon>
        <taxon>Bacillati</taxon>
        <taxon>Bacillota</taxon>
        <taxon>Clostridia</taxon>
        <taxon>Eubacteriales</taxon>
        <taxon>Oscillospiraceae</taxon>
        <taxon>Ruminiclostridium</taxon>
    </lineage>
</organism>
<dbReference type="GO" id="GO:0030435">
    <property type="term" value="P:sporulation resulting in formation of a cellular spore"/>
    <property type="evidence" value="ECO:0007669"/>
    <property type="project" value="UniProtKB-UniRule"/>
</dbReference>
<evidence type="ECO:0000313" key="18">
    <source>
        <dbReference type="EMBL" id="CAB87987.1"/>
    </source>
</evidence>
<dbReference type="NCBIfam" id="TIGR02875">
    <property type="entry name" value="spore_0_A"/>
    <property type="match status" value="1"/>
</dbReference>
<evidence type="ECO:0000256" key="12">
    <source>
        <dbReference type="ARBA" id="ARBA00023163"/>
    </source>
</evidence>
<comment type="function">
    <text evidence="13 14">May play the central regulatory role in sporulation. It may be an element of the effector pathway responsible for the activation of sporulation genes in response to nutritional stress. Spo0A may act in concert with spo0H (a sigma factor) to control the expression of some genes that are critical to the sporulation process.</text>
</comment>
<keyword evidence="14 15" id="KW-0479">Metal-binding</keyword>
<evidence type="ECO:0000256" key="9">
    <source>
        <dbReference type="ARBA" id="ARBA00023015"/>
    </source>
</evidence>
<comment type="subcellular location">
    <subcellularLocation>
        <location evidence="1 14">Cytoplasm</location>
    </subcellularLocation>
</comment>
<dbReference type="InterPro" id="IPR039420">
    <property type="entry name" value="WalR-like"/>
</dbReference>
<evidence type="ECO:0000256" key="15">
    <source>
        <dbReference type="PIRSR" id="PIRSR002937-1"/>
    </source>
</evidence>
<dbReference type="GO" id="GO:0005829">
    <property type="term" value="C:cytosol"/>
    <property type="evidence" value="ECO:0007669"/>
    <property type="project" value="TreeGrafter"/>
</dbReference>
<dbReference type="SUPFAM" id="SSF46894">
    <property type="entry name" value="C-terminal effector domain of the bipartite response regulators"/>
    <property type="match status" value="1"/>
</dbReference>
<dbReference type="GO" id="GO:0000156">
    <property type="term" value="F:phosphorelay response regulator activity"/>
    <property type="evidence" value="ECO:0007669"/>
    <property type="project" value="TreeGrafter"/>
</dbReference>
<keyword evidence="4 14" id="KW-0678">Repressor</keyword>
<dbReference type="PANTHER" id="PTHR48111">
    <property type="entry name" value="REGULATOR OF RPOS"/>
    <property type="match status" value="1"/>
</dbReference>
<dbReference type="Pfam" id="PF00072">
    <property type="entry name" value="Response_reg"/>
    <property type="match status" value="1"/>
</dbReference>
<evidence type="ECO:0000256" key="3">
    <source>
        <dbReference type="ARBA" id="ARBA00022490"/>
    </source>
</evidence>
<evidence type="ECO:0000256" key="11">
    <source>
        <dbReference type="ARBA" id="ARBA00023159"/>
    </source>
</evidence>
<dbReference type="CDD" id="cd17561">
    <property type="entry name" value="REC_Spo0A"/>
    <property type="match status" value="1"/>
</dbReference>
<name>Q9L338_9FIRM</name>
<gene>
    <name evidence="18" type="primary">spo0A</name>
</gene>
<dbReference type="PANTHER" id="PTHR48111:SF1">
    <property type="entry name" value="TWO-COMPONENT RESPONSE REGULATOR ORR33"/>
    <property type="match status" value="1"/>
</dbReference>
<evidence type="ECO:0000256" key="2">
    <source>
        <dbReference type="ARBA" id="ARBA00018672"/>
    </source>
</evidence>
<dbReference type="PIRSF" id="PIRSF002937">
    <property type="entry name" value="Res_reg_Spo0A"/>
    <property type="match status" value="1"/>
</dbReference>
<evidence type="ECO:0000256" key="1">
    <source>
        <dbReference type="ARBA" id="ARBA00004496"/>
    </source>
</evidence>
<dbReference type="Pfam" id="PF08769">
    <property type="entry name" value="Spo0A_C"/>
    <property type="match status" value="1"/>
</dbReference>
<dbReference type="GO" id="GO:0005509">
    <property type="term" value="F:calcium ion binding"/>
    <property type="evidence" value="ECO:0007669"/>
    <property type="project" value="UniProtKB-UniRule"/>
</dbReference>
<dbReference type="InterPro" id="IPR036388">
    <property type="entry name" value="WH-like_DNA-bd_sf"/>
</dbReference>
<dbReference type="Gene3D" id="1.10.10.10">
    <property type="entry name" value="Winged helix-like DNA-binding domain superfamily/Winged helix DNA-binding domain"/>
    <property type="match status" value="1"/>
</dbReference>